<organism evidence="4 5">
    <name type="scientific">Syphacia muris</name>
    <dbReference type="NCBI Taxonomy" id="451379"/>
    <lineage>
        <taxon>Eukaryota</taxon>
        <taxon>Metazoa</taxon>
        <taxon>Ecdysozoa</taxon>
        <taxon>Nematoda</taxon>
        <taxon>Chromadorea</taxon>
        <taxon>Rhabditida</taxon>
        <taxon>Spirurina</taxon>
        <taxon>Oxyuridomorpha</taxon>
        <taxon>Oxyuroidea</taxon>
        <taxon>Oxyuridae</taxon>
        <taxon>Syphacia</taxon>
    </lineage>
</organism>
<accession>A0A0N5AB38</accession>
<feature type="region of interest" description="Disordered" evidence="2">
    <location>
        <begin position="28"/>
        <end position="96"/>
    </location>
</feature>
<name>A0A0N5AB38_9BILA</name>
<evidence type="ECO:0000259" key="3">
    <source>
        <dbReference type="PROSITE" id="PS50217"/>
    </source>
</evidence>
<evidence type="ECO:0000256" key="2">
    <source>
        <dbReference type="SAM" id="MobiDB-lite"/>
    </source>
</evidence>
<feature type="domain" description="BZIP" evidence="3">
    <location>
        <begin position="103"/>
        <end position="157"/>
    </location>
</feature>
<protein>
    <submittedName>
        <fullName evidence="5">BZIP domain-containing protein</fullName>
    </submittedName>
</protein>
<dbReference type="AlphaFoldDB" id="A0A0N5AB38"/>
<dbReference type="InterPro" id="IPR046347">
    <property type="entry name" value="bZIP_sf"/>
</dbReference>
<proteinExistence type="predicted"/>
<dbReference type="Gene3D" id="1.20.5.170">
    <property type="match status" value="1"/>
</dbReference>
<dbReference type="Pfam" id="PF07716">
    <property type="entry name" value="bZIP_2"/>
    <property type="match status" value="1"/>
</dbReference>
<reference evidence="5" key="1">
    <citation type="submission" date="2017-02" db="UniProtKB">
        <authorList>
            <consortium name="WormBaseParasite"/>
        </authorList>
    </citation>
    <scope>IDENTIFICATION</scope>
</reference>
<sequence>MLSPEMWYNSAFTPNMMMPTFASSYNIQPYETNNDENHPPEPTANHSAESSSIETYEPQQTKFQQKSDSSFEDEESRRNQDRYGVPIQSSNSKSATRLATLAGLKYRERRNKNNMAAKKSRLNRRERENRLQRMVTEYEKQIAELSKRLELCMQELSFWRKKYGQPFGAMNSPPTPPSCQNPVAMAVEAGTTAAAVPTTSDRILCPSSMNILQPQAQFLYPTMQCS</sequence>
<evidence type="ECO:0000313" key="5">
    <source>
        <dbReference type="WBParaSite" id="SMUV_0000136401-mRNA-1"/>
    </source>
</evidence>
<evidence type="ECO:0000313" key="4">
    <source>
        <dbReference type="Proteomes" id="UP000046393"/>
    </source>
</evidence>
<dbReference type="WBParaSite" id="SMUV_0000136401-mRNA-1">
    <property type="protein sequence ID" value="SMUV_0000136401-mRNA-1"/>
    <property type="gene ID" value="SMUV_0000136401"/>
</dbReference>
<feature type="compositionally biased region" description="Polar residues" evidence="2">
    <location>
        <begin position="87"/>
        <end position="96"/>
    </location>
</feature>
<dbReference type="InterPro" id="IPR004827">
    <property type="entry name" value="bZIP"/>
</dbReference>
<dbReference type="SUPFAM" id="SSF57959">
    <property type="entry name" value="Leucine zipper domain"/>
    <property type="match status" value="1"/>
</dbReference>
<dbReference type="PROSITE" id="PS50217">
    <property type="entry name" value="BZIP"/>
    <property type="match status" value="1"/>
</dbReference>
<keyword evidence="4" id="KW-1185">Reference proteome</keyword>
<dbReference type="GO" id="GO:0003700">
    <property type="term" value="F:DNA-binding transcription factor activity"/>
    <property type="evidence" value="ECO:0007669"/>
    <property type="project" value="InterPro"/>
</dbReference>
<feature type="compositionally biased region" description="Polar residues" evidence="2">
    <location>
        <begin position="44"/>
        <end position="66"/>
    </location>
</feature>
<keyword evidence="1" id="KW-0175">Coiled coil</keyword>
<dbReference type="Proteomes" id="UP000046393">
    <property type="component" value="Unplaced"/>
</dbReference>
<feature type="coiled-coil region" evidence="1">
    <location>
        <begin position="128"/>
        <end position="155"/>
    </location>
</feature>
<dbReference type="SMART" id="SM00338">
    <property type="entry name" value="BRLZ"/>
    <property type="match status" value="1"/>
</dbReference>
<evidence type="ECO:0000256" key="1">
    <source>
        <dbReference type="SAM" id="Coils"/>
    </source>
</evidence>